<reference evidence="1 2" key="1">
    <citation type="journal article" date="2022" name="Allergy">
        <title>Genome assembly and annotation of Periplaneta americana reveal a comprehensive cockroach allergen profile.</title>
        <authorList>
            <person name="Wang L."/>
            <person name="Xiong Q."/>
            <person name="Saelim N."/>
            <person name="Wang L."/>
            <person name="Nong W."/>
            <person name="Wan A.T."/>
            <person name="Shi M."/>
            <person name="Liu X."/>
            <person name="Cao Q."/>
            <person name="Hui J.H.L."/>
            <person name="Sookrung N."/>
            <person name="Leung T.F."/>
            <person name="Tungtrongchitr A."/>
            <person name="Tsui S.K.W."/>
        </authorList>
    </citation>
    <scope>NUCLEOTIDE SEQUENCE [LARGE SCALE GENOMIC DNA]</scope>
    <source>
        <strain evidence="1">PWHHKU_190912</strain>
    </source>
</reference>
<gene>
    <name evidence="1" type="ORF">ANN_21983</name>
</gene>
<name>A0ABQ8S6V6_PERAM</name>
<accession>A0ABQ8S6V6</accession>
<dbReference type="EMBL" id="JAJSOF020000033">
    <property type="protein sequence ID" value="KAJ4429779.1"/>
    <property type="molecule type" value="Genomic_DNA"/>
</dbReference>
<dbReference type="Proteomes" id="UP001148838">
    <property type="component" value="Unassembled WGS sequence"/>
</dbReference>
<sequence length="114" mass="13171">MDPGADKRRNMRRPHTELTSMAIECPSSRGRRHRSLHFECLFHGFDAKKGSAKPPGWLQLSFVLRQQKRNPVANTSYNGWEDHRANHTISPFWLDDRPPLLRRVGVRLAAGWSV</sequence>
<keyword evidence="2" id="KW-1185">Reference proteome</keyword>
<evidence type="ECO:0000313" key="1">
    <source>
        <dbReference type="EMBL" id="KAJ4429779.1"/>
    </source>
</evidence>
<protein>
    <submittedName>
        <fullName evidence="1">Uncharacterized protein</fullName>
    </submittedName>
</protein>
<organism evidence="1 2">
    <name type="scientific">Periplaneta americana</name>
    <name type="common">American cockroach</name>
    <name type="synonym">Blatta americana</name>
    <dbReference type="NCBI Taxonomy" id="6978"/>
    <lineage>
        <taxon>Eukaryota</taxon>
        <taxon>Metazoa</taxon>
        <taxon>Ecdysozoa</taxon>
        <taxon>Arthropoda</taxon>
        <taxon>Hexapoda</taxon>
        <taxon>Insecta</taxon>
        <taxon>Pterygota</taxon>
        <taxon>Neoptera</taxon>
        <taxon>Polyneoptera</taxon>
        <taxon>Dictyoptera</taxon>
        <taxon>Blattodea</taxon>
        <taxon>Blattoidea</taxon>
        <taxon>Blattidae</taxon>
        <taxon>Blattinae</taxon>
        <taxon>Periplaneta</taxon>
    </lineage>
</organism>
<proteinExistence type="predicted"/>
<comment type="caution">
    <text evidence="1">The sequence shown here is derived from an EMBL/GenBank/DDBJ whole genome shotgun (WGS) entry which is preliminary data.</text>
</comment>
<evidence type="ECO:0000313" key="2">
    <source>
        <dbReference type="Proteomes" id="UP001148838"/>
    </source>
</evidence>